<evidence type="ECO:0000313" key="2">
    <source>
        <dbReference type="EMBL" id="EJK65451.1"/>
    </source>
</evidence>
<dbReference type="AlphaFoldDB" id="K0SWT2"/>
<feature type="compositionally biased region" description="Basic and acidic residues" evidence="1">
    <location>
        <begin position="153"/>
        <end position="162"/>
    </location>
</feature>
<sequence>FGYNMYVMRNMIFTVAFISNNCRDIASSPAFDFGYSDMDRFRAEINALVRKLSSEYLLLKGTAVNDDEGGNNGVGNSNEDDEGNLSEDGDDDSSEDDDDDDSSGNHKPGHGEAYSAVSGSLMSPCSLPPGMEEHYKEVSDEDREIGGVIPARMRPELNRLEDNASTDGEQEEKTRFIQKKT</sequence>
<evidence type="ECO:0000313" key="3">
    <source>
        <dbReference type="Proteomes" id="UP000266841"/>
    </source>
</evidence>
<comment type="caution">
    <text evidence="2">The sequence shown here is derived from an EMBL/GenBank/DDBJ whole genome shotgun (WGS) entry which is preliminary data.</text>
</comment>
<dbReference type="EMBL" id="AGNL01015798">
    <property type="protein sequence ID" value="EJK65451.1"/>
    <property type="molecule type" value="Genomic_DNA"/>
</dbReference>
<organism evidence="2 3">
    <name type="scientific">Thalassiosira oceanica</name>
    <name type="common">Marine diatom</name>
    <dbReference type="NCBI Taxonomy" id="159749"/>
    <lineage>
        <taxon>Eukaryota</taxon>
        <taxon>Sar</taxon>
        <taxon>Stramenopiles</taxon>
        <taxon>Ochrophyta</taxon>
        <taxon>Bacillariophyta</taxon>
        <taxon>Coscinodiscophyceae</taxon>
        <taxon>Thalassiosirophycidae</taxon>
        <taxon>Thalassiosirales</taxon>
        <taxon>Thalassiosiraceae</taxon>
        <taxon>Thalassiosira</taxon>
    </lineage>
</organism>
<gene>
    <name evidence="2" type="ORF">THAOC_13680</name>
</gene>
<evidence type="ECO:0000256" key="1">
    <source>
        <dbReference type="SAM" id="MobiDB-lite"/>
    </source>
</evidence>
<proteinExistence type="predicted"/>
<feature type="compositionally biased region" description="Acidic residues" evidence="1">
    <location>
        <begin position="78"/>
        <end position="102"/>
    </location>
</feature>
<protein>
    <submittedName>
        <fullName evidence="2">Uncharacterized protein</fullName>
    </submittedName>
</protein>
<feature type="non-terminal residue" evidence="2">
    <location>
        <position position="1"/>
    </location>
</feature>
<name>K0SWT2_THAOC</name>
<feature type="region of interest" description="Disordered" evidence="1">
    <location>
        <begin position="63"/>
        <end position="181"/>
    </location>
</feature>
<keyword evidence="3" id="KW-1185">Reference proteome</keyword>
<accession>K0SWT2</accession>
<reference evidence="2 3" key="1">
    <citation type="journal article" date="2012" name="Genome Biol.">
        <title>Genome and low-iron response of an oceanic diatom adapted to chronic iron limitation.</title>
        <authorList>
            <person name="Lommer M."/>
            <person name="Specht M."/>
            <person name="Roy A.S."/>
            <person name="Kraemer L."/>
            <person name="Andreson R."/>
            <person name="Gutowska M.A."/>
            <person name="Wolf J."/>
            <person name="Bergner S.V."/>
            <person name="Schilhabel M.B."/>
            <person name="Klostermeier U.C."/>
            <person name="Beiko R.G."/>
            <person name="Rosenstiel P."/>
            <person name="Hippler M."/>
            <person name="Laroche J."/>
        </authorList>
    </citation>
    <scope>NUCLEOTIDE SEQUENCE [LARGE SCALE GENOMIC DNA]</scope>
    <source>
        <strain evidence="2 3">CCMP1005</strain>
    </source>
</reference>
<dbReference type="Proteomes" id="UP000266841">
    <property type="component" value="Unassembled WGS sequence"/>
</dbReference>